<name>A0A0C4YK25_9BURK</name>
<dbReference type="SUPFAM" id="SSF51905">
    <property type="entry name" value="FAD/NAD(P)-binding domain"/>
    <property type="match status" value="1"/>
</dbReference>
<dbReference type="EMBL" id="CP010537">
    <property type="protein sequence ID" value="AJG23433.1"/>
    <property type="molecule type" value="Genomic_DNA"/>
</dbReference>
<dbReference type="Proteomes" id="UP000031843">
    <property type="component" value="Chromosome secondary"/>
</dbReference>
<keyword evidence="1" id="KW-0560">Oxidoreductase</keyword>
<evidence type="ECO:0000259" key="2">
    <source>
        <dbReference type="Pfam" id="PF01266"/>
    </source>
</evidence>
<dbReference type="InterPro" id="IPR036188">
    <property type="entry name" value="FAD/NAD-bd_sf"/>
</dbReference>
<evidence type="ECO:0000256" key="1">
    <source>
        <dbReference type="ARBA" id="ARBA00023002"/>
    </source>
</evidence>
<dbReference type="STRING" id="68895.RR42_s1845"/>
<protein>
    <submittedName>
        <fullName evidence="3">Glycine/D-amino acid oxidases (Deaminating)</fullName>
    </submittedName>
</protein>
<dbReference type="AlphaFoldDB" id="A0A0C4YK25"/>
<dbReference type="InterPro" id="IPR006076">
    <property type="entry name" value="FAD-dep_OxRdtase"/>
</dbReference>
<dbReference type="OrthoDB" id="9805337at2"/>
<evidence type="ECO:0000313" key="3">
    <source>
        <dbReference type="EMBL" id="AJG23433.1"/>
    </source>
</evidence>
<dbReference type="Gene3D" id="3.50.50.60">
    <property type="entry name" value="FAD/NAD(P)-binding domain"/>
    <property type="match status" value="1"/>
</dbReference>
<dbReference type="Pfam" id="PF01266">
    <property type="entry name" value="DAO"/>
    <property type="match status" value="1"/>
</dbReference>
<accession>A0A0C4YK25</accession>
<dbReference type="GO" id="GO:0005737">
    <property type="term" value="C:cytoplasm"/>
    <property type="evidence" value="ECO:0007669"/>
    <property type="project" value="TreeGrafter"/>
</dbReference>
<dbReference type="SUPFAM" id="SSF54373">
    <property type="entry name" value="FAD-linked reductases, C-terminal domain"/>
    <property type="match status" value="1"/>
</dbReference>
<dbReference type="GO" id="GO:0016491">
    <property type="term" value="F:oxidoreductase activity"/>
    <property type="evidence" value="ECO:0007669"/>
    <property type="project" value="UniProtKB-KW"/>
</dbReference>
<organism evidence="3 4">
    <name type="scientific">Cupriavidus basilensis</name>
    <dbReference type="NCBI Taxonomy" id="68895"/>
    <lineage>
        <taxon>Bacteria</taxon>
        <taxon>Pseudomonadati</taxon>
        <taxon>Pseudomonadota</taxon>
        <taxon>Betaproteobacteria</taxon>
        <taxon>Burkholderiales</taxon>
        <taxon>Burkholderiaceae</taxon>
        <taxon>Cupriavidus</taxon>
    </lineage>
</organism>
<reference evidence="3 4" key="1">
    <citation type="journal article" date="2015" name="Genome Announc.">
        <title>Complete Genome Sequence of Cupriavidus basilensis 4G11, Isolated from the Oak Ridge Field Research Center Site.</title>
        <authorList>
            <person name="Ray J."/>
            <person name="Waters R.J."/>
            <person name="Skerker J.M."/>
            <person name="Kuehl J.V."/>
            <person name="Price M.N."/>
            <person name="Huang J."/>
            <person name="Chakraborty R."/>
            <person name="Arkin A.P."/>
            <person name="Deutschbauer A."/>
        </authorList>
    </citation>
    <scope>NUCLEOTIDE SEQUENCE [LARGE SCALE GENOMIC DNA]</scope>
    <source>
        <strain evidence="3">4G11</strain>
    </source>
</reference>
<dbReference type="Gene3D" id="3.30.9.10">
    <property type="entry name" value="D-Amino Acid Oxidase, subunit A, domain 2"/>
    <property type="match status" value="1"/>
</dbReference>
<gene>
    <name evidence="3" type="ORF">RR42_s1845</name>
</gene>
<feature type="domain" description="FAD dependent oxidoreductase" evidence="2">
    <location>
        <begin position="11"/>
        <end position="345"/>
    </location>
</feature>
<proteinExistence type="predicted"/>
<sequence>MTTREISKFYDTVVIGGGLVGSAVAFGIAREGAKVLVIDEGDDAFGASVGNFGLVWVQGKGVGRPSYTSWTRASAALWPSFAATLLAETEVDTQLLQQGGFDLCFSDEELEERASQLSQIADESDGDYPFEVLQPAELAARLPGVGKSVAGATYSPMDGHVNPLKLLLALRRGFANRNGDLVNSERVQRIEPQAGGFVVHGKRGRWTTARVILAAGLGNKNLAPMVGLNAPVVPIRGQVLISERVAPFLHHPTVTVRQTNEGTVQLGDSLEDVGFNNGVTTNVISEIAARGVRAFPLLRDVRLVRAWGALRVMTPDGFPIYQESEAHPGAFNVSCHSGVTLAAAHSLRLGSWLTGGAIPPDFQAFSADRFLKPYEAFAHVD</sequence>
<dbReference type="RefSeq" id="WP_043355238.1">
    <property type="nucleotide sequence ID" value="NZ_CP010537.1"/>
</dbReference>
<evidence type="ECO:0000313" key="4">
    <source>
        <dbReference type="Proteomes" id="UP000031843"/>
    </source>
</evidence>
<dbReference type="GeneID" id="60825820"/>
<keyword evidence="4" id="KW-1185">Reference proteome</keyword>
<dbReference type="PANTHER" id="PTHR13847">
    <property type="entry name" value="SARCOSINE DEHYDROGENASE-RELATED"/>
    <property type="match status" value="1"/>
</dbReference>
<dbReference type="KEGG" id="cbw:RR42_s1845"/>